<feature type="compositionally biased region" description="Low complexity" evidence="1">
    <location>
        <begin position="1"/>
        <end position="62"/>
    </location>
</feature>
<sequence length="228" mass="22198">MTGATGPTGATGATGATGPTGPTGATGTTGATGPTGATGATGATGPTGPTGATGTTGATGPTGPQGPTGPPGEAGTMGAAGPTGPTGPASPQTAIFFNNLFGSTTVYNPPTVPLNTEVTVVSVPNVSVTSGQNIKVDYALAIEAVNTANSNIIFEIRLYRGGTLVQTRIFNRSLAAAGTQRFPLASTIVDTVPATATVDYSVRVAVTTASNVTSAAAFNRDLNLIRFP</sequence>
<dbReference type="AlphaFoldDB" id="A0A7Z0WUV9"/>
<dbReference type="EMBL" id="LKPO01000030">
    <property type="protein sequence ID" value="OLF85968.1"/>
    <property type="molecule type" value="Genomic_DNA"/>
</dbReference>
<feature type="region of interest" description="Disordered" evidence="1">
    <location>
        <begin position="1"/>
        <end position="91"/>
    </location>
</feature>
<keyword evidence="2" id="KW-0282">Flagellum</keyword>
<protein>
    <submittedName>
        <fullName evidence="2">Flagellar hook-length control protein FliK</fullName>
    </submittedName>
</protein>
<dbReference type="PANTHER" id="PTHR24637">
    <property type="entry name" value="COLLAGEN"/>
    <property type="match status" value="1"/>
</dbReference>
<name>A0A7Z0WUV9_9BACI</name>
<organism evidence="2 3">
    <name type="scientific">Bacillus paralicheniformis</name>
    <dbReference type="NCBI Taxonomy" id="1648923"/>
    <lineage>
        <taxon>Bacteria</taxon>
        <taxon>Bacillati</taxon>
        <taxon>Bacillota</taxon>
        <taxon>Bacilli</taxon>
        <taxon>Bacillales</taxon>
        <taxon>Bacillaceae</taxon>
        <taxon>Bacillus</taxon>
    </lineage>
</organism>
<comment type="caution">
    <text evidence="2">The sequence shown here is derived from an EMBL/GenBank/DDBJ whole genome shotgun (WGS) entry which is preliminary data.</text>
</comment>
<gene>
    <name evidence="2" type="ORF">B4121_4602</name>
</gene>
<reference evidence="2 3" key="1">
    <citation type="journal article" date="2016" name="Front. Microbiol.">
        <title>High-Level Heat Resistance of Spores of Bacillus amyloliquefaciens and Bacillus licheniformis Results from the Presence of a spoVA Operon in a Tn1546 Transposon.</title>
        <authorList>
            <person name="Berendsen E.M."/>
            <person name="Koning R.A."/>
            <person name="Boekhorst J."/>
            <person name="de Jong A."/>
            <person name="Kuipers O.P."/>
            <person name="Wells-Bennik M.H."/>
        </authorList>
    </citation>
    <scope>NUCLEOTIDE SEQUENCE [LARGE SCALE GENOMIC DNA]</scope>
    <source>
        <strain evidence="2 3">B4121</strain>
    </source>
</reference>
<keyword evidence="2" id="KW-0966">Cell projection</keyword>
<evidence type="ECO:0000313" key="2">
    <source>
        <dbReference type="EMBL" id="OLF85968.1"/>
    </source>
</evidence>
<dbReference type="Pfam" id="PF01391">
    <property type="entry name" value="Collagen"/>
    <property type="match status" value="1"/>
</dbReference>
<evidence type="ECO:0000256" key="1">
    <source>
        <dbReference type="SAM" id="MobiDB-lite"/>
    </source>
</evidence>
<proteinExistence type="predicted"/>
<keyword evidence="2" id="KW-0969">Cilium</keyword>
<feature type="compositionally biased region" description="Low complexity" evidence="1">
    <location>
        <begin position="71"/>
        <end position="89"/>
    </location>
</feature>
<dbReference type="InterPro" id="IPR008160">
    <property type="entry name" value="Collagen"/>
</dbReference>
<dbReference type="PANTHER" id="PTHR24637:SF422">
    <property type="entry name" value="COLLAGEN IV NC1 DOMAIN-CONTAINING PROTEIN"/>
    <property type="match status" value="1"/>
</dbReference>
<dbReference type="Proteomes" id="UP000185604">
    <property type="component" value="Unassembled WGS sequence"/>
</dbReference>
<accession>A0A7Z0WUV9</accession>
<evidence type="ECO:0000313" key="3">
    <source>
        <dbReference type="Proteomes" id="UP000185604"/>
    </source>
</evidence>